<keyword evidence="2" id="KW-0472">Membrane</keyword>
<comment type="caution">
    <text evidence="3">The sequence shown here is derived from an EMBL/GenBank/DDBJ whole genome shotgun (WGS) entry which is preliminary data.</text>
</comment>
<keyword evidence="4" id="KW-1185">Reference proteome</keyword>
<organism evidence="3 4">
    <name type="scientific">Meganyctiphanes norvegica</name>
    <name type="common">Northern krill</name>
    <name type="synonym">Thysanopoda norvegica</name>
    <dbReference type="NCBI Taxonomy" id="48144"/>
    <lineage>
        <taxon>Eukaryota</taxon>
        <taxon>Metazoa</taxon>
        <taxon>Ecdysozoa</taxon>
        <taxon>Arthropoda</taxon>
        <taxon>Crustacea</taxon>
        <taxon>Multicrustacea</taxon>
        <taxon>Malacostraca</taxon>
        <taxon>Eumalacostraca</taxon>
        <taxon>Eucarida</taxon>
        <taxon>Euphausiacea</taxon>
        <taxon>Euphausiidae</taxon>
        <taxon>Meganyctiphanes</taxon>
    </lineage>
</organism>
<sequence>MNSSVYSAYGPVPTTVGVTADAPRVNGSLDRRQQHVLPPIGHSATLGRHGGPQVALLGHNHLQEQHIHQPEIGRSCQDLQYYARHQEALALLKARPPPSMEPLQPLDTFAMAKFGIHDHMESFPSPTATTTTLDRRRNGGPPTATSQLQRSSEWAARGPQVSTDSRVGGCCCRRTCCTLTLSVLACLLILGGVIVALYFYIKCR</sequence>
<evidence type="ECO:0000256" key="1">
    <source>
        <dbReference type="SAM" id="MobiDB-lite"/>
    </source>
</evidence>
<keyword evidence="2" id="KW-1133">Transmembrane helix</keyword>
<dbReference type="Proteomes" id="UP001497623">
    <property type="component" value="Unassembled WGS sequence"/>
</dbReference>
<name>A0AAV2SGM0_MEGNR</name>
<accession>A0AAV2SGM0</accession>
<keyword evidence="2" id="KW-0812">Transmembrane</keyword>
<feature type="compositionally biased region" description="Polar residues" evidence="1">
    <location>
        <begin position="143"/>
        <end position="152"/>
    </location>
</feature>
<dbReference type="AlphaFoldDB" id="A0AAV2SGM0"/>
<feature type="non-terminal residue" evidence="3">
    <location>
        <position position="204"/>
    </location>
</feature>
<feature type="region of interest" description="Disordered" evidence="1">
    <location>
        <begin position="120"/>
        <end position="166"/>
    </location>
</feature>
<dbReference type="EMBL" id="CAXKWB010066879">
    <property type="protein sequence ID" value="CAL4190551.1"/>
    <property type="molecule type" value="Genomic_DNA"/>
</dbReference>
<evidence type="ECO:0000256" key="2">
    <source>
        <dbReference type="SAM" id="Phobius"/>
    </source>
</evidence>
<gene>
    <name evidence="3" type="ORF">MNOR_LOCUS36473</name>
</gene>
<reference evidence="3 4" key="1">
    <citation type="submission" date="2024-05" db="EMBL/GenBank/DDBJ databases">
        <authorList>
            <person name="Wallberg A."/>
        </authorList>
    </citation>
    <scope>NUCLEOTIDE SEQUENCE [LARGE SCALE GENOMIC DNA]</scope>
</reference>
<evidence type="ECO:0000313" key="3">
    <source>
        <dbReference type="EMBL" id="CAL4190551.1"/>
    </source>
</evidence>
<feature type="transmembrane region" description="Helical" evidence="2">
    <location>
        <begin position="179"/>
        <end position="201"/>
    </location>
</feature>
<protein>
    <submittedName>
        <fullName evidence="3">Uncharacterized protein</fullName>
    </submittedName>
</protein>
<proteinExistence type="predicted"/>
<evidence type="ECO:0000313" key="4">
    <source>
        <dbReference type="Proteomes" id="UP001497623"/>
    </source>
</evidence>